<dbReference type="GO" id="GO:0005978">
    <property type="term" value="P:glycogen biosynthetic process"/>
    <property type="evidence" value="ECO:0007669"/>
    <property type="project" value="UniProtKB-KW"/>
</dbReference>
<comment type="caution">
    <text evidence="11">The sequence shown here is derived from an EMBL/GenBank/DDBJ whole genome shotgun (WGS) entry which is preliminary data.</text>
</comment>
<dbReference type="RefSeq" id="WP_107664823.1">
    <property type="nucleotide sequence ID" value="NZ_PZKG01000082.1"/>
</dbReference>
<evidence type="ECO:0000256" key="5">
    <source>
        <dbReference type="ARBA" id="ARBA00022741"/>
    </source>
</evidence>
<proteinExistence type="inferred from homology"/>
<accession>A0A2T4JSB3</accession>
<dbReference type="InterPro" id="IPR029044">
    <property type="entry name" value="Nucleotide-diphossugar_trans"/>
</dbReference>
<dbReference type="SUPFAM" id="SSF53448">
    <property type="entry name" value="Nucleotide-diphospho-sugar transferases"/>
    <property type="match status" value="1"/>
</dbReference>
<dbReference type="Gene3D" id="2.160.10.10">
    <property type="entry name" value="Hexapeptide repeat proteins"/>
    <property type="match status" value="1"/>
</dbReference>
<dbReference type="Pfam" id="PF24894">
    <property type="entry name" value="Hexapep_GlmU"/>
    <property type="match status" value="1"/>
</dbReference>
<evidence type="ECO:0000256" key="6">
    <source>
        <dbReference type="ARBA" id="ARBA00022840"/>
    </source>
</evidence>
<name>A0A2T4JSB3_9RHOB</name>
<feature type="domain" description="Nucleotidyl transferase" evidence="9">
    <location>
        <begin position="14"/>
        <end position="271"/>
    </location>
</feature>
<dbReference type="Proteomes" id="UP000241010">
    <property type="component" value="Unassembled WGS sequence"/>
</dbReference>
<protein>
    <submittedName>
        <fullName evidence="11">ADP-glucose pyrophosphorylase</fullName>
    </submittedName>
</protein>
<keyword evidence="12" id="KW-1185">Reference proteome</keyword>
<keyword evidence="4" id="KW-0548">Nucleotidyltransferase</keyword>
<keyword evidence="8" id="KW-0119">Carbohydrate metabolism</keyword>
<reference evidence="11 12" key="1">
    <citation type="submission" date="2018-03" db="EMBL/GenBank/DDBJ databases">
        <title>Cereibacter changlensis.</title>
        <authorList>
            <person name="Meyer T.E."/>
            <person name="Miller S."/>
            <person name="Lodha T."/>
            <person name="Gandham S."/>
            <person name="Chintalapati S."/>
            <person name="Chintalapati V.R."/>
        </authorList>
    </citation>
    <scope>NUCLEOTIDE SEQUENCE [LARGE SCALE GENOMIC DNA]</scope>
    <source>
        <strain evidence="11 12">JA139</strain>
    </source>
</reference>
<evidence type="ECO:0000256" key="7">
    <source>
        <dbReference type="ARBA" id="ARBA00023056"/>
    </source>
</evidence>
<comment type="similarity">
    <text evidence="1">Belongs to the bacterial/plant glucose-1-phosphate adenylyltransferase family.</text>
</comment>
<evidence type="ECO:0000256" key="8">
    <source>
        <dbReference type="ARBA" id="ARBA00023277"/>
    </source>
</evidence>
<evidence type="ECO:0000256" key="4">
    <source>
        <dbReference type="ARBA" id="ARBA00022695"/>
    </source>
</evidence>
<dbReference type="InterPro" id="IPR056818">
    <property type="entry name" value="GlmU/GlgC-like_hexapep"/>
</dbReference>
<keyword evidence="2" id="KW-0321">Glycogen metabolism</keyword>
<dbReference type="GO" id="GO:0008878">
    <property type="term" value="F:glucose-1-phosphate adenylyltransferase activity"/>
    <property type="evidence" value="ECO:0007669"/>
    <property type="project" value="InterPro"/>
</dbReference>
<evidence type="ECO:0000313" key="11">
    <source>
        <dbReference type="EMBL" id="PTE20800.1"/>
    </source>
</evidence>
<dbReference type="Pfam" id="PF00483">
    <property type="entry name" value="NTP_transferase"/>
    <property type="match status" value="1"/>
</dbReference>
<dbReference type="OrthoDB" id="9801810at2"/>
<dbReference type="Gene3D" id="3.90.550.10">
    <property type="entry name" value="Spore Coat Polysaccharide Biosynthesis Protein SpsA, Chain A"/>
    <property type="match status" value="1"/>
</dbReference>
<dbReference type="InterPro" id="IPR005835">
    <property type="entry name" value="NTP_transferase_dom"/>
</dbReference>
<dbReference type="InterPro" id="IPR011831">
    <property type="entry name" value="ADP-Glc_PPase"/>
</dbReference>
<dbReference type="AlphaFoldDB" id="A0A2T4JSB3"/>
<dbReference type="PANTHER" id="PTHR43523">
    <property type="entry name" value="GLUCOSE-1-PHOSPHATE ADENYLYLTRANSFERASE-RELATED"/>
    <property type="match status" value="1"/>
</dbReference>
<evidence type="ECO:0000256" key="1">
    <source>
        <dbReference type="ARBA" id="ARBA00010443"/>
    </source>
</evidence>
<feature type="domain" description="Glucose-1-phosphate adenylyltransferase/Bifunctional protein GlmU-like C-terminal hexapeptide" evidence="10">
    <location>
        <begin position="324"/>
        <end position="383"/>
    </location>
</feature>
<dbReference type="PANTHER" id="PTHR43523:SF2">
    <property type="entry name" value="GLUCOSE-1-PHOSPHATE ADENYLYLTRANSFERASE"/>
    <property type="match status" value="1"/>
</dbReference>
<keyword evidence="7" id="KW-0320">Glycogen biosynthesis</keyword>
<evidence type="ECO:0000259" key="9">
    <source>
        <dbReference type="Pfam" id="PF00483"/>
    </source>
</evidence>
<gene>
    <name evidence="11" type="ORF">C5F48_15630</name>
</gene>
<dbReference type="PROSITE" id="PS00810">
    <property type="entry name" value="ADP_GLC_PYROPHOSPH_3"/>
    <property type="match status" value="1"/>
</dbReference>
<dbReference type="CDD" id="cd02508">
    <property type="entry name" value="ADP_Glucose_PP"/>
    <property type="match status" value="1"/>
</dbReference>
<sequence length="412" mass="44433">MPAALTPDLSDAFTVLLAGGQGSRLHELTSRECKPALPFAGNRRIVDFTMANAVRSGLTRMIVATQYRPETLAQHLAARWAPSFTRLDIREGRKVTGRPEGYAGTAAAVTANLAEIEASGAREIVVLAGDHVYEMDYAAMVASHRASGAEVTVAVDTVDIAEAHAFGVVLADEQGCIRSFIEKPKHAPQNPLLPGKVMVSMGIYVFSRDWLVQALREDAATASSHDFGHDILPRAVAQGVAFAHRAPAQDGAFYWRDVGTLDAYRTAQLEFLQAEPPCALPERRMPSQNELSAATGDLIQFAYQMQAGGLSLRAPRWNGGETGRWTLLDETVVMPGARLAPGVRLTKAIVAPGTSVPEGLVVGEDPEEDARWFRRTEGGTTLITTAMLARRGADRRKPIFAPHINAFLGRSA</sequence>
<dbReference type="EMBL" id="PZKG01000082">
    <property type="protein sequence ID" value="PTE20800.1"/>
    <property type="molecule type" value="Genomic_DNA"/>
</dbReference>
<evidence type="ECO:0000256" key="2">
    <source>
        <dbReference type="ARBA" id="ARBA00022600"/>
    </source>
</evidence>
<dbReference type="InterPro" id="IPR005836">
    <property type="entry name" value="ADP_Glu_pyroP_CS"/>
</dbReference>
<evidence type="ECO:0000259" key="10">
    <source>
        <dbReference type="Pfam" id="PF24894"/>
    </source>
</evidence>
<keyword evidence="3" id="KW-0808">Transferase</keyword>
<organism evidence="11 12">
    <name type="scientific">Cereibacter changlensis JA139</name>
    <dbReference type="NCBI Taxonomy" id="1188249"/>
    <lineage>
        <taxon>Bacteria</taxon>
        <taxon>Pseudomonadati</taxon>
        <taxon>Pseudomonadota</taxon>
        <taxon>Alphaproteobacteria</taxon>
        <taxon>Rhodobacterales</taxon>
        <taxon>Paracoccaceae</taxon>
        <taxon>Cereibacter</taxon>
    </lineage>
</organism>
<evidence type="ECO:0000256" key="3">
    <source>
        <dbReference type="ARBA" id="ARBA00022679"/>
    </source>
</evidence>
<keyword evidence="6" id="KW-0067">ATP-binding</keyword>
<evidence type="ECO:0000313" key="12">
    <source>
        <dbReference type="Proteomes" id="UP000241010"/>
    </source>
</evidence>
<dbReference type="GO" id="GO:0005524">
    <property type="term" value="F:ATP binding"/>
    <property type="evidence" value="ECO:0007669"/>
    <property type="project" value="UniProtKB-KW"/>
</dbReference>
<keyword evidence="5" id="KW-0547">Nucleotide-binding</keyword>